<reference evidence="2 3" key="1">
    <citation type="submission" date="2020-12" db="EMBL/GenBank/DDBJ databases">
        <title>Microbacterium sp. HY060.</title>
        <authorList>
            <person name="Zhou J."/>
        </authorList>
    </citation>
    <scope>NUCLEOTIDE SEQUENCE [LARGE SCALE GENOMIC DNA]</scope>
    <source>
        <strain evidence="2 3">HY60</strain>
    </source>
</reference>
<sequence length="103" mass="10584">MTLWHIVLAASIICAALKLAGYAIPPQLLEKPVVSRVVDLTTVAMLSALIVVQALGDAQSIVIDARLPALGVAALLLVLRAPFLVVVVAAAVVAALLRLAGMP</sequence>
<protein>
    <submittedName>
        <fullName evidence="2">AzlD domain-containing protein</fullName>
    </submittedName>
</protein>
<feature type="transmembrane region" description="Helical" evidence="1">
    <location>
        <begin position="37"/>
        <end position="55"/>
    </location>
</feature>
<keyword evidence="1" id="KW-0812">Transmembrane</keyword>
<proteinExistence type="predicted"/>
<keyword evidence="1" id="KW-1133">Transmembrane helix</keyword>
<dbReference type="Pfam" id="PF05437">
    <property type="entry name" value="AzlD"/>
    <property type="match status" value="1"/>
</dbReference>
<feature type="transmembrane region" description="Helical" evidence="1">
    <location>
        <begin position="67"/>
        <end position="97"/>
    </location>
</feature>
<evidence type="ECO:0000256" key="1">
    <source>
        <dbReference type="SAM" id="Phobius"/>
    </source>
</evidence>
<dbReference type="RefSeq" id="WP_166989189.1">
    <property type="nucleotide sequence ID" value="NZ_CP061169.1"/>
</dbReference>
<feature type="transmembrane region" description="Helical" evidence="1">
    <location>
        <begin position="6"/>
        <end position="25"/>
    </location>
</feature>
<keyword evidence="3" id="KW-1185">Reference proteome</keyword>
<dbReference type="Proteomes" id="UP000662814">
    <property type="component" value="Chromosome"/>
</dbReference>
<dbReference type="InterPro" id="IPR008407">
    <property type="entry name" value="Brnchd-chn_aa_trnsp_AzlD"/>
</dbReference>
<gene>
    <name evidence="2" type="ORF">HCR76_06175</name>
</gene>
<evidence type="ECO:0000313" key="3">
    <source>
        <dbReference type="Proteomes" id="UP000662814"/>
    </source>
</evidence>
<accession>A0ABX6YLH6</accession>
<name>A0ABX6YLH6_9MICO</name>
<organism evidence="2 3">
    <name type="scientific">Paramicrobacterium chengjingii</name>
    <dbReference type="NCBI Taxonomy" id="2769067"/>
    <lineage>
        <taxon>Bacteria</taxon>
        <taxon>Bacillati</taxon>
        <taxon>Actinomycetota</taxon>
        <taxon>Actinomycetes</taxon>
        <taxon>Micrococcales</taxon>
        <taxon>Microbacteriaceae</taxon>
        <taxon>Paramicrobacterium</taxon>
    </lineage>
</organism>
<dbReference type="EMBL" id="CP061169">
    <property type="protein sequence ID" value="QPZ39636.1"/>
    <property type="molecule type" value="Genomic_DNA"/>
</dbReference>
<evidence type="ECO:0000313" key="2">
    <source>
        <dbReference type="EMBL" id="QPZ39636.1"/>
    </source>
</evidence>
<keyword evidence="1" id="KW-0472">Membrane</keyword>